<keyword evidence="2" id="KW-1185">Reference proteome</keyword>
<reference evidence="1" key="1">
    <citation type="thesis" date="2020" institute="ProQuest LLC" country="789 East Eisenhower Parkway, Ann Arbor, MI, USA">
        <title>Comparative Genomics and Chromosome Evolution.</title>
        <authorList>
            <person name="Mudd A.B."/>
        </authorList>
    </citation>
    <scope>NUCLEOTIDE SEQUENCE</scope>
    <source>
        <strain evidence="1">237g6f4</strain>
        <tissue evidence="1">Blood</tissue>
    </source>
</reference>
<evidence type="ECO:0000313" key="2">
    <source>
        <dbReference type="Proteomes" id="UP000824782"/>
    </source>
</evidence>
<organism evidence="1 2">
    <name type="scientific">Engystomops pustulosus</name>
    <name type="common">Tungara frog</name>
    <name type="synonym">Physalaemus pustulosus</name>
    <dbReference type="NCBI Taxonomy" id="76066"/>
    <lineage>
        <taxon>Eukaryota</taxon>
        <taxon>Metazoa</taxon>
        <taxon>Chordata</taxon>
        <taxon>Craniata</taxon>
        <taxon>Vertebrata</taxon>
        <taxon>Euteleostomi</taxon>
        <taxon>Amphibia</taxon>
        <taxon>Batrachia</taxon>
        <taxon>Anura</taxon>
        <taxon>Neobatrachia</taxon>
        <taxon>Hyloidea</taxon>
        <taxon>Leptodactylidae</taxon>
        <taxon>Leiuperinae</taxon>
        <taxon>Engystomops</taxon>
    </lineage>
</organism>
<protein>
    <submittedName>
        <fullName evidence="1">Uncharacterized protein</fullName>
    </submittedName>
</protein>
<accession>A0AAV6YPF0</accession>
<gene>
    <name evidence="1" type="ORF">GDO81_025606</name>
</gene>
<dbReference type="Proteomes" id="UP000824782">
    <property type="component" value="Unassembled WGS sequence"/>
</dbReference>
<evidence type="ECO:0000313" key="1">
    <source>
        <dbReference type="EMBL" id="KAG8536825.1"/>
    </source>
</evidence>
<name>A0AAV6YPF0_ENGPU</name>
<dbReference type="AlphaFoldDB" id="A0AAV6YPF0"/>
<dbReference type="EMBL" id="WNYA01037712">
    <property type="protein sequence ID" value="KAG8536825.1"/>
    <property type="molecule type" value="Genomic_DNA"/>
</dbReference>
<sequence>MSFQSIHHMIINEEDIIVSRFDLQFVIIALVAIKLSCPIFIMQQSLEEEGHIRCSGLVCSSVLSFFRHKEETPEKSCVYLIC</sequence>
<comment type="caution">
    <text evidence="1">The sequence shown here is derived from an EMBL/GenBank/DDBJ whole genome shotgun (WGS) entry which is preliminary data.</text>
</comment>
<proteinExistence type="predicted"/>